<protein>
    <submittedName>
        <fullName evidence="2">Winged helix-turn-helix domain-containing protein</fullName>
    </submittedName>
</protein>
<evidence type="ECO:0000313" key="3">
    <source>
        <dbReference type="Proteomes" id="UP001597260"/>
    </source>
</evidence>
<dbReference type="Proteomes" id="UP001597260">
    <property type="component" value="Unassembled WGS sequence"/>
</dbReference>
<sequence length="162" mass="18329">MRYPDGGGLSAAARSRREAVRRQAAEMFERGEPTVQVAQRLRVSEKSVRQWRRRWVAGGVDALASGGAGGSRCKLDEAQIRELTTVLDAGPAARGWVDQRWTLARIAELIRELFGVDYTLRGVSYLLHRIGYTVQVPTRRAVERDEERIAGWRRERWPAVKG</sequence>
<name>A0ABW3YST4_9ACTN</name>
<organism evidence="2 3">
    <name type="scientific">Micromonospora sonneratiae</name>
    <dbReference type="NCBI Taxonomy" id="1184706"/>
    <lineage>
        <taxon>Bacteria</taxon>
        <taxon>Bacillati</taxon>
        <taxon>Actinomycetota</taxon>
        <taxon>Actinomycetes</taxon>
        <taxon>Micromonosporales</taxon>
        <taxon>Micromonosporaceae</taxon>
        <taxon>Micromonospora</taxon>
    </lineage>
</organism>
<reference evidence="3" key="1">
    <citation type="journal article" date="2019" name="Int. J. Syst. Evol. Microbiol.">
        <title>The Global Catalogue of Microorganisms (GCM) 10K type strain sequencing project: providing services to taxonomists for standard genome sequencing and annotation.</title>
        <authorList>
            <consortium name="The Broad Institute Genomics Platform"/>
            <consortium name="The Broad Institute Genome Sequencing Center for Infectious Disease"/>
            <person name="Wu L."/>
            <person name="Ma J."/>
        </authorList>
    </citation>
    <scope>NUCLEOTIDE SEQUENCE [LARGE SCALE GENOMIC DNA]</scope>
    <source>
        <strain evidence="3">JCM 31037</strain>
    </source>
</reference>
<keyword evidence="3" id="KW-1185">Reference proteome</keyword>
<gene>
    <name evidence="2" type="ORF">ACFQ4H_34815</name>
</gene>
<dbReference type="InterPro" id="IPR025959">
    <property type="entry name" value="Winged_HTH_dom"/>
</dbReference>
<feature type="domain" description="Winged helix-turn helix" evidence="1">
    <location>
        <begin position="98"/>
        <end position="155"/>
    </location>
</feature>
<dbReference type="InterPro" id="IPR009057">
    <property type="entry name" value="Homeodomain-like_sf"/>
</dbReference>
<dbReference type="Pfam" id="PF13384">
    <property type="entry name" value="HTH_23"/>
    <property type="match status" value="1"/>
</dbReference>
<proteinExistence type="predicted"/>
<dbReference type="SUPFAM" id="SSF46689">
    <property type="entry name" value="Homeodomain-like"/>
    <property type="match status" value="1"/>
</dbReference>
<dbReference type="RefSeq" id="WP_377579540.1">
    <property type="nucleotide sequence ID" value="NZ_JBHTMP010000166.1"/>
</dbReference>
<evidence type="ECO:0000313" key="2">
    <source>
        <dbReference type="EMBL" id="MFD1326264.1"/>
    </source>
</evidence>
<dbReference type="Pfam" id="PF13592">
    <property type="entry name" value="HTH_33"/>
    <property type="match status" value="1"/>
</dbReference>
<comment type="caution">
    <text evidence="2">The sequence shown here is derived from an EMBL/GenBank/DDBJ whole genome shotgun (WGS) entry which is preliminary data.</text>
</comment>
<evidence type="ECO:0000259" key="1">
    <source>
        <dbReference type="Pfam" id="PF13592"/>
    </source>
</evidence>
<dbReference type="EMBL" id="JBHTMP010000166">
    <property type="protein sequence ID" value="MFD1326264.1"/>
    <property type="molecule type" value="Genomic_DNA"/>
</dbReference>
<accession>A0ABW3YST4</accession>